<dbReference type="Proteomes" id="UP000267164">
    <property type="component" value="Chromosome"/>
</dbReference>
<dbReference type="AlphaFoldDB" id="A0A386ZE20"/>
<evidence type="ECO:0008006" key="3">
    <source>
        <dbReference type="Google" id="ProtNLM"/>
    </source>
</evidence>
<gene>
    <name evidence="1" type="ORF">D7D52_20195</name>
</gene>
<keyword evidence="2" id="KW-1185">Reference proteome</keyword>
<name>A0A386ZE20_9NOCA</name>
<protein>
    <recommendedName>
        <fullName evidence="3">HEAT repeat domain-containing protein</fullName>
    </recommendedName>
</protein>
<sequence>MSDLVTRAQITLLSRTLHVPEERLAHLERLGAANLHELQERMAKVMFAEHNAIFSRLSLLVPIIPMSISLPLVQKLVPPVMAGRAAGAIGVDHPKKAAEAVGMLEPGYAAAAAPYMDPHSVGQLADIAPAKPVMRIINELLRRGDYVTAGPFLAYATPELVRAVEQDVEDDEGLIRSASYSYSGANISVIIRHLLAGPGQRIPRLVRTILDGSQELRLAALSVFARCDADVVAAIGDILFDAASTDEIAALVSTFVTAGAVPETLRFVGQLHPEALAVLATNPSVADASTLDALTAAVDGSDEAAVWRGLLRLAEATEPALTRRIAAALSHFAPETLASLPAVVTAAELWEPLLTVLATAEPDAQSRIGQPWSGLSTPDRTAIEDHIAALSLTDPLTTLTTTLQLAH</sequence>
<reference evidence="1 2" key="1">
    <citation type="submission" date="2018-09" db="EMBL/GenBank/DDBJ databases">
        <title>Nocardia yunnanensis sp. nov., an actinomycete isolated from a soil sample.</title>
        <authorList>
            <person name="Zhang J."/>
        </authorList>
    </citation>
    <scope>NUCLEOTIDE SEQUENCE [LARGE SCALE GENOMIC DNA]</scope>
    <source>
        <strain evidence="1 2">CFHS0054</strain>
    </source>
</reference>
<dbReference type="OrthoDB" id="4528212at2"/>
<proteinExistence type="predicted"/>
<organism evidence="1 2">
    <name type="scientific">Nocardia yunnanensis</name>
    <dbReference type="NCBI Taxonomy" id="2382165"/>
    <lineage>
        <taxon>Bacteria</taxon>
        <taxon>Bacillati</taxon>
        <taxon>Actinomycetota</taxon>
        <taxon>Actinomycetes</taxon>
        <taxon>Mycobacteriales</taxon>
        <taxon>Nocardiaceae</taxon>
        <taxon>Nocardia</taxon>
    </lineage>
</organism>
<accession>A0A386ZE20</accession>
<evidence type="ECO:0000313" key="2">
    <source>
        <dbReference type="Proteomes" id="UP000267164"/>
    </source>
</evidence>
<dbReference type="KEGG" id="nyu:D7D52_20195"/>
<evidence type="ECO:0000313" key="1">
    <source>
        <dbReference type="EMBL" id="AYF75776.1"/>
    </source>
</evidence>
<dbReference type="RefSeq" id="WP_120738618.1">
    <property type="nucleotide sequence ID" value="NZ_CP032568.1"/>
</dbReference>
<dbReference type="EMBL" id="CP032568">
    <property type="protein sequence ID" value="AYF75776.1"/>
    <property type="molecule type" value="Genomic_DNA"/>
</dbReference>